<dbReference type="OrthoDB" id="6742at10239"/>
<reference evidence="3" key="1">
    <citation type="submission" date="2016-07" db="EMBL/GenBank/DDBJ databases">
        <authorList>
            <person name="Florea S."/>
            <person name="Webb J.S."/>
            <person name="Jaromczyk J."/>
            <person name="Schardl C.L."/>
        </authorList>
    </citation>
    <scope>NUCLEOTIDE SEQUENCE [LARGE SCALE GENOMIC DNA]</scope>
</reference>
<dbReference type="InterPro" id="IPR039561">
    <property type="entry name" value="Peptidase_M15C"/>
</dbReference>
<dbReference type="Proteomes" id="UP000202170">
    <property type="component" value="Segment"/>
</dbReference>
<sequence>MSFRRVYGNDWSENGWRMCDSNETVVVTVAGMKLRVRAGYAATVLEAWARWYHENVEPIDLYKPTDDWGWSATNDVATSNHLSGTAFDLNATQYPWGEDARDIMPASKIAKIREGLKLFEGNIFWGQDWSYKDPMHYQLNHGTSAGTGASDRLIQFCNRRIRDGRLITDQPTKEEEGLMAAISKEDATTVVGAAIQTGSPQEDNGKRGDDAVFGPRAMRHPDLYNVAGGARLAKARKKLAYLRAMVMDIWNEVVFDGYVAEVEDPRLDERKFGSPVGFILAAHANAREANLVSQRVAENLGVDISDIVKEA</sequence>
<evidence type="ECO:0000313" key="2">
    <source>
        <dbReference type="EMBL" id="AOE43722.1"/>
    </source>
</evidence>
<accession>A0A1B3AYA4</accession>
<dbReference type="Pfam" id="PF13539">
    <property type="entry name" value="Peptidase_M15_4"/>
    <property type="match status" value="1"/>
</dbReference>
<name>A0A1B3AYA4_9CAUD</name>
<dbReference type="SUPFAM" id="SSF55166">
    <property type="entry name" value="Hedgehog/DD-peptidase"/>
    <property type="match status" value="1"/>
</dbReference>
<dbReference type="InterPro" id="IPR009045">
    <property type="entry name" value="Zn_M74/Hedgehog-like"/>
</dbReference>
<protein>
    <submittedName>
        <fullName evidence="2">Lysin A, L-Ala-D-Glu peptidase domain</fullName>
    </submittedName>
</protein>
<evidence type="ECO:0000313" key="3">
    <source>
        <dbReference type="Proteomes" id="UP000202170"/>
    </source>
</evidence>
<feature type="domain" description="Peptidase M15C" evidence="1">
    <location>
        <begin position="77"/>
        <end position="139"/>
    </location>
</feature>
<dbReference type="EMBL" id="KX557272">
    <property type="protein sequence ID" value="AOE43722.1"/>
    <property type="molecule type" value="Genomic_DNA"/>
</dbReference>
<gene>
    <name evidence="2" type="primary">32</name>
    <name evidence="2" type="ORF">SEA_BANTAM_32</name>
</gene>
<keyword evidence="3" id="KW-1185">Reference proteome</keyword>
<dbReference type="RefSeq" id="YP_009287501.1">
    <property type="nucleotide sequence ID" value="NC_031074.1"/>
</dbReference>
<dbReference type="GO" id="GO:0008233">
    <property type="term" value="F:peptidase activity"/>
    <property type="evidence" value="ECO:0007669"/>
    <property type="project" value="InterPro"/>
</dbReference>
<dbReference type="KEGG" id="vg:29080296"/>
<dbReference type="Gene3D" id="3.30.1380.10">
    <property type="match status" value="1"/>
</dbReference>
<dbReference type="GeneID" id="29080296"/>
<organism evidence="2 3">
    <name type="scientific">Gordonia phage Bantam</name>
    <dbReference type="NCBI Taxonomy" id="1887641"/>
    <lineage>
        <taxon>Viruses</taxon>
        <taxon>Duplodnaviria</taxon>
        <taxon>Heunggongvirae</taxon>
        <taxon>Uroviricota</taxon>
        <taxon>Caudoviricetes</taxon>
        <taxon>Bantamvirus</taxon>
        <taxon>Bantamvirus bantam</taxon>
    </lineage>
</organism>
<evidence type="ECO:0000259" key="1">
    <source>
        <dbReference type="Pfam" id="PF13539"/>
    </source>
</evidence>
<proteinExistence type="predicted"/>